<feature type="region of interest" description="Disordered" evidence="1">
    <location>
        <begin position="566"/>
        <end position="608"/>
    </location>
</feature>
<feature type="compositionally biased region" description="Basic and acidic residues" evidence="1">
    <location>
        <begin position="763"/>
        <end position="774"/>
    </location>
</feature>
<feature type="region of interest" description="Disordered" evidence="1">
    <location>
        <begin position="913"/>
        <end position="947"/>
    </location>
</feature>
<feature type="compositionally biased region" description="Low complexity" evidence="1">
    <location>
        <begin position="403"/>
        <end position="420"/>
    </location>
</feature>
<evidence type="ECO:0000313" key="3">
    <source>
        <dbReference type="Proteomes" id="UP000016930"/>
    </source>
</evidence>
<feature type="compositionally biased region" description="Acidic residues" evidence="1">
    <location>
        <begin position="361"/>
        <end position="377"/>
    </location>
</feature>
<dbReference type="PANTHER" id="PTHR28122">
    <property type="entry name" value="E3 UBIQUITIN-PROTEIN LIGASE SUBSTRATE RECEPTOR MMS22"/>
    <property type="match status" value="1"/>
</dbReference>
<feature type="compositionally biased region" description="Low complexity" evidence="1">
    <location>
        <begin position="588"/>
        <end position="601"/>
    </location>
</feature>
<dbReference type="GO" id="GO:0000724">
    <property type="term" value="P:double-strand break repair via homologous recombination"/>
    <property type="evidence" value="ECO:0007669"/>
    <property type="project" value="TreeGrafter"/>
</dbReference>
<feature type="compositionally biased region" description="Acidic residues" evidence="1">
    <location>
        <begin position="726"/>
        <end position="742"/>
    </location>
</feature>
<feature type="region of interest" description="Disordered" evidence="1">
    <location>
        <begin position="632"/>
        <end position="702"/>
    </location>
</feature>
<dbReference type="GO" id="GO:0031297">
    <property type="term" value="P:replication fork processing"/>
    <property type="evidence" value="ECO:0007669"/>
    <property type="project" value="InterPro"/>
</dbReference>
<dbReference type="GO" id="GO:0035361">
    <property type="term" value="C:Cul8-RING ubiquitin ligase complex"/>
    <property type="evidence" value="ECO:0007669"/>
    <property type="project" value="TreeGrafter"/>
</dbReference>
<dbReference type="Proteomes" id="UP000016930">
    <property type="component" value="Unassembled WGS sequence"/>
</dbReference>
<feature type="region of interest" description="Disordered" evidence="1">
    <location>
        <begin position="47"/>
        <end position="88"/>
    </location>
</feature>
<accession>M2RP10</accession>
<feature type="compositionally biased region" description="Basic residues" evidence="1">
    <location>
        <begin position="929"/>
        <end position="938"/>
    </location>
</feature>
<dbReference type="EMBL" id="KB445793">
    <property type="protein sequence ID" value="EMD40182.1"/>
    <property type="molecule type" value="Genomic_DNA"/>
</dbReference>
<feature type="compositionally biased region" description="Low complexity" evidence="1">
    <location>
        <begin position="238"/>
        <end position="251"/>
    </location>
</feature>
<feature type="compositionally biased region" description="Basic and acidic residues" evidence="1">
    <location>
        <begin position="49"/>
        <end position="58"/>
    </location>
</feature>
<feature type="compositionally biased region" description="Basic and acidic residues" evidence="1">
    <location>
        <begin position="848"/>
        <end position="861"/>
    </location>
</feature>
<dbReference type="PANTHER" id="PTHR28122:SF1">
    <property type="entry name" value="E3 UBIQUITIN-PROTEIN LIGASE SUBSTRATE RECEPTOR MMS22"/>
    <property type="match status" value="1"/>
</dbReference>
<reference evidence="2 3" key="1">
    <citation type="journal article" date="2012" name="Proc. Natl. Acad. Sci. U.S.A.">
        <title>Comparative genomics of Ceriporiopsis subvermispora and Phanerochaete chrysosporium provide insight into selective ligninolysis.</title>
        <authorList>
            <person name="Fernandez-Fueyo E."/>
            <person name="Ruiz-Duenas F.J."/>
            <person name="Ferreira P."/>
            <person name="Floudas D."/>
            <person name="Hibbett D.S."/>
            <person name="Canessa P."/>
            <person name="Larrondo L.F."/>
            <person name="James T.Y."/>
            <person name="Seelenfreund D."/>
            <person name="Lobos S."/>
            <person name="Polanco R."/>
            <person name="Tello M."/>
            <person name="Honda Y."/>
            <person name="Watanabe T."/>
            <person name="Watanabe T."/>
            <person name="Ryu J.S."/>
            <person name="Kubicek C.P."/>
            <person name="Schmoll M."/>
            <person name="Gaskell J."/>
            <person name="Hammel K.E."/>
            <person name="St John F.J."/>
            <person name="Vanden Wymelenberg A."/>
            <person name="Sabat G."/>
            <person name="Splinter BonDurant S."/>
            <person name="Syed K."/>
            <person name="Yadav J.S."/>
            <person name="Doddapaneni H."/>
            <person name="Subramanian V."/>
            <person name="Lavin J.L."/>
            <person name="Oguiza J.A."/>
            <person name="Perez G."/>
            <person name="Pisabarro A.G."/>
            <person name="Ramirez L."/>
            <person name="Santoyo F."/>
            <person name="Master E."/>
            <person name="Coutinho P.M."/>
            <person name="Henrissat B."/>
            <person name="Lombard V."/>
            <person name="Magnuson J.K."/>
            <person name="Kuees U."/>
            <person name="Hori C."/>
            <person name="Igarashi K."/>
            <person name="Samejima M."/>
            <person name="Held B.W."/>
            <person name="Barry K.W."/>
            <person name="LaButti K.M."/>
            <person name="Lapidus A."/>
            <person name="Lindquist E.A."/>
            <person name="Lucas S.M."/>
            <person name="Riley R."/>
            <person name="Salamov A.A."/>
            <person name="Hoffmeister D."/>
            <person name="Schwenk D."/>
            <person name="Hadar Y."/>
            <person name="Yarden O."/>
            <person name="de Vries R.P."/>
            <person name="Wiebenga A."/>
            <person name="Stenlid J."/>
            <person name="Eastwood D."/>
            <person name="Grigoriev I.V."/>
            <person name="Berka R.M."/>
            <person name="Blanchette R.A."/>
            <person name="Kersten P."/>
            <person name="Martinez A.T."/>
            <person name="Vicuna R."/>
            <person name="Cullen D."/>
        </authorList>
    </citation>
    <scope>NUCLEOTIDE SEQUENCE [LARGE SCALE GENOMIC DNA]</scope>
    <source>
        <strain evidence="2 3">B</strain>
    </source>
</reference>
<dbReference type="HOGENOM" id="CLU_235583_0_0_1"/>
<feature type="compositionally biased region" description="Polar residues" evidence="1">
    <location>
        <begin position="173"/>
        <end position="184"/>
    </location>
</feature>
<dbReference type="Pfam" id="PF09462">
    <property type="entry name" value="Mus7"/>
    <property type="match status" value="1"/>
</dbReference>
<feature type="compositionally biased region" description="Basic and acidic residues" evidence="1">
    <location>
        <begin position="67"/>
        <end position="81"/>
    </location>
</feature>
<dbReference type="OrthoDB" id="2386201at2759"/>
<dbReference type="STRING" id="914234.M2RP10"/>
<name>M2RP10_CERS8</name>
<proteinExistence type="predicted"/>
<evidence type="ECO:0000256" key="1">
    <source>
        <dbReference type="SAM" id="MobiDB-lite"/>
    </source>
</evidence>
<protein>
    <submittedName>
        <fullName evidence="2">Uncharacterized protein</fullName>
    </submittedName>
</protein>
<feature type="region of interest" description="Disordered" evidence="1">
    <location>
        <begin position="721"/>
        <end position="878"/>
    </location>
</feature>
<feature type="compositionally biased region" description="Basic and acidic residues" evidence="1">
    <location>
        <begin position="792"/>
        <end position="804"/>
    </location>
</feature>
<feature type="compositionally biased region" description="Basic and acidic residues" evidence="1">
    <location>
        <begin position="632"/>
        <end position="642"/>
    </location>
</feature>
<dbReference type="InterPro" id="IPR019021">
    <property type="entry name" value="Mms22"/>
</dbReference>
<keyword evidence="3" id="KW-1185">Reference proteome</keyword>
<feature type="region of interest" description="Disordered" evidence="1">
    <location>
        <begin position="119"/>
        <end position="527"/>
    </location>
</feature>
<feature type="compositionally biased region" description="Polar residues" evidence="1">
    <location>
        <begin position="477"/>
        <end position="501"/>
    </location>
</feature>
<organism evidence="2 3">
    <name type="scientific">Ceriporiopsis subvermispora (strain B)</name>
    <name type="common">White-rot fungus</name>
    <name type="synonym">Gelatoporia subvermispora</name>
    <dbReference type="NCBI Taxonomy" id="914234"/>
    <lineage>
        <taxon>Eukaryota</taxon>
        <taxon>Fungi</taxon>
        <taxon>Dikarya</taxon>
        <taxon>Basidiomycota</taxon>
        <taxon>Agaricomycotina</taxon>
        <taxon>Agaricomycetes</taxon>
        <taxon>Polyporales</taxon>
        <taxon>Gelatoporiaceae</taxon>
        <taxon>Gelatoporia</taxon>
    </lineage>
</organism>
<dbReference type="GO" id="GO:0005634">
    <property type="term" value="C:nucleus"/>
    <property type="evidence" value="ECO:0007669"/>
    <property type="project" value="InterPro"/>
</dbReference>
<sequence length="1898" mass="212154">MESDEVVQTSDCEELETLRAAQTLHYWQDTIARLKHARPRRSIAQVEKFQADHDDEHVSPAALGTRPVEHWRDHRSEESPAKRIRNRHRIQAPMDAVYSRSSPKHASSPLLVLSMKENSPASTLPLPTPAQSVTDADVAMVTGSTGSMDRGDEETQDSIESVQQYLLGLEQPKPQSQAFRQTPDLQDDRPSTPTGSLSSDPHHLFTPVRHSEITHSPALLHPASSGIGATETPPFMHSSLALPPSSPLSEPSSPPPRAQGDAMPSTPPSDDVGLSHDAGMATNAESTAGNDALLAQEVARQSGRYSLRTRQPKQLQPYVYDKLTYKRAMRANPDAIIKDPSPSRAARQRSRSHDQPGGPAEIDDEYQGDASGGEDDEEWRRRRRASKSRSISLGIGERKLGPAGSIGLSSSRASSLSGRAPIVYPGILNDTFSSSSSDPSDIDESSTRKSSKRSTGVEGKTRRRIRPKPFPLKVSETGASSPKPSSVIRNSTVYSPRNINSDIDDDHAPAPTWRRRKSSTLDLSPSSSPILGPVFDYPIIPDNDDGARARSHSPSIMELDAKNLSQLDHVVEDHPGGDSVPDYRSDTASEQSRSSASNSSEKQLRKKAKILSRMYPAVHLKKLLDAAKSDARIAAKPRHAEQDVEEERPLLPGQSRVKVRDQTTAAHIAIRGDTESEDSSVSKEQPVDHVAEPIPISSDSNSDVEFVSYSVPRDRCIAVARTTTSDSDDDDDSEQEDDFDDATVERWVSGNPVRSRRSSSRGPVKERDLIDRMLSRTRANRPQNRKRNRQRRLTEWGSHQDKASRIQPLQVVTAGARSMGTGQQSRLPFTRRASSRSIPTHDGGFADSGRDNAESPDEHHIQANPDAKGKSKQRRVTKSATGIGLYTFAAGGSHVTTGRSRHHGFTIDVEAETNNPTPIRHDERSTPPARKHLKHRRIAPPSHPDGTLDQFWVVDDDDAHFPPGSAALPSEDGETVAPRQSMIDLGISRLRPGVAFGAITYVGRGWLHELCSIVDESQHVARPIALTINNIAFNPSMTAQDFISCLELLWEAVHAVFTHATPDTQIDVRQWRTLFHAASQHVSWILQECNLDEITTFQAEIENILSRMKALLDAPTAIAIEEEQACALSLDIRWFTVEISCRMLYLAHRRGVRNGPMTLQVHIELLFSHLWSFGFEELTKPFTSPDQIAPVGDRTISEQLAEKWVCLIHLLDATYSHPIFTDGTRMQLSFWGILIHNLRQNVLRLPDTHWGASELLWRSIFTLSALSQFSAVGLSTTQIRLRDCWPLATLALERIPLIADPDIDKNLTTNGRRKRDGYIRGLLSRCFQLHKTWQWQLDDASSMFGRLLDIFKSRRFGNLYGEESDFPSFLRENNFTLLSELRPTDTAYTIFLKLIVQAALPPGEVSPMVTPKIKKLLALGVPIGSVPFTKATPPSQEDLSMLYNRFSAVAVAIYIEPSNHNVKTRLAHARRYVNFKDTDKETRRACIRGVMHLSIVLQHLQLPLDDLLDWLTEMTNILVDEYREMDQSHSKQLSSAVERNWTILQVHLILGCITRIVKTPHMNVGDESRRYPDVRLLQGPWITRVLQPTTNLTSNPGVRSQFRALMFAFLDAVDEAREKSFASDPAEDSQEDLWKYFEDEMSDPAKETQDKDRSVAEAIDVHILAPVYSSIIRHLNNPGDLHLVNVNDYQEDADQWKWSHFFDLGKESWERLIDSSLRRRVGLCFMSTILRLDQGAYHEYQETFLRVLMESLVSASPRVEHEYLSHLFSSDGLLHPLLQNLPCEAAKGSSKYKLSATDFVAKRMDIISQMFSNLAARLELELHGEMVLTLSNQTCLGYAVTLISTMREIHEELVTHPEAQAKYTSFCRQISNSLSRHATLASHSRIAPLAQWLADITS</sequence>
<feature type="compositionally biased region" description="Basic and acidic residues" evidence="1">
    <location>
        <begin position="569"/>
        <end position="587"/>
    </location>
</feature>
<evidence type="ECO:0000313" key="2">
    <source>
        <dbReference type="EMBL" id="EMD40182.1"/>
    </source>
</evidence>
<gene>
    <name evidence="2" type="ORF">CERSUDRAFT_122249</name>
</gene>